<dbReference type="Proteomes" id="UP000693892">
    <property type="component" value="Unassembled WGS sequence"/>
</dbReference>
<evidence type="ECO:0000256" key="2">
    <source>
        <dbReference type="SAM" id="Phobius"/>
    </source>
</evidence>
<keyword evidence="5" id="KW-1185">Reference proteome</keyword>
<feature type="compositionally biased region" description="Pro residues" evidence="1">
    <location>
        <begin position="25"/>
        <end position="38"/>
    </location>
</feature>
<keyword evidence="2" id="KW-1133">Transmembrane helix</keyword>
<proteinExistence type="predicted"/>
<feature type="transmembrane region" description="Helical" evidence="2">
    <location>
        <begin position="108"/>
        <end position="131"/>
    </location>
</feature>
<reference evidence="4" key="1">
    <citation type="submission" date="2021-06" db="EMBL/GenBank/DDBJ databases">
        <authorList>
            <person name="Criscuolo A."/>
        </authorList>
    </citation>
    <scope>NUCLEOTIDE SEQUENCE</scope>
    <source>
        <strain evidence="4">CIP111803</strain>
    </source>
</reference>
<feature type="region of interest" description="Disordered" evidence="1">
    <location>
        <begin position="138"/>
        <end position="164"/>
    </location>
</feature>
<organism evidence="4 5">
    <name type="scientific">Leucobacter soli</name>
    <dbReference type="NCBI Taxonomy" id="2812850"/>
    <lineage>
        <taxon>Bacteria</taxon>
        <taxon>Bacillati</taxon>
        <taxon>Actinomycetota</taxon>
        <taxon>Actinomycetes</taxon>
        <taxon>Micrococcales</taxon>
        <taxon>Microbacteriaceae</taxon>
        <taxon>Leucobacter</taxon>
    </lineage>
</organism>
<dbReference type="CDD" id="cd02972">
    <property type="entry name" value="DsbA_family"/>
    <property type="match status" value="1"/>
</dbReference>
<feature type="transmembrane region" description="Helical" evidence="2">
    <location>
        <begin position="78"/>
        <end position="96"/>
    </location>
</feature>
<name>A0A916NVU1_9MICO</name>
<dbReference type="AlphaFoldDB" id="A0A916NVU1"/>
<feature type="compositionally biased region" description="Basic and acidic residues" evidence="1">
    <location>
        <begin position="1"/>
        <end position="13"/>
    </location>
</feature>
<feature type="transmembrane region" description="Helical" evidence="2">
    <location>
        <begin position="51"/>
        <end position="72"/>
    </location>
</feature>
<feature type="domain" description="Thioredoxin-like fold" evidence="3">
    <location>
        <begin position="208"/>
        <end position="335"/>
    </location>
</feature>
<gene>
    <name evidence="4" type="ORF">LEUCIP111803_01423</name>
</gene>
<keyword evidence="2" id="KW-0472">Membrane</keyword>
<dbReference type="InterPro" id="IPR012336">
    <property type="entry name" value="Thioredoxin-like_fold"/>
</dbReference>
<sequence length="386" mass="39386">MSEHEHEPSRPAAEDPQADQSADPQPDPQWIPVPPPNPYTAQGGASTGRGLAITAMALGLVALLTVAVSAVYFSVFAVLGAAFGVAAIALGIVALVRGQRLRGASITGLGAGAIAVLIAVGVGALAVGALLQPDLGGSGTGTAQGPDADDAPADTPDDAGGSAIEWPANMATGGIIFGADGAIAPSDALEPGTAPQQAEVQRDGVQNDVLIYVDYRCPHCASFEEANGDLLEDALEDGTTTIEVVPLVFLDRASEGSYYSSRAASAMACLADARVAGAWEFHSELLDPSVQPQSGAGPTNEQLIELAEDATDAPLDPTVADCITSERFVPFVQALNDWVFANPVPNAIDAELRVSGTPMAVVNGVPYAGEPSDGAAFRAFFEAQTR</sequence>
<feature type="compositionally biased region" description="Acidic residues" evidence="1">
    <location>
        <begin position="147"/>
        <end position="157"/>
    </location>
</feature>
<feature type="region of interest" description="Disordered" evidence="1">
    <location>
        <begin position="1"/>
        <end position="43"/>
    </location>
</feature>
<accession>A0A916NVU1</accession>
<comment type="caution">
    <text evidence="4">The sequence shown here is derived from an EMBL/GenBank/DDBJ whole genome shotgun (WGS) entry which is preliminary data.</text>
</comment>
<evidence type="ECO:0000313" key="4">
    <source>
        <dbReference type="EMBL" id="CAG7611352.1"/>
    </source>
</evidence>
<dbReference type="RefSeq" id="WP_218115032.1">
    <property type="nucleotide sequence ID" value="NZ_CAJVAP010000014.1"/>
</dbReference>
<evidence type="ECO:0000256" key="1">
    <source>
        <dbReference type="SAM" id="MobiDB-lite"/>
    </source>
</evidence>
<dbReference type="EMBL" id="CAJVAP010000014">
    <property type="protein sequence ID" value="CAG7611352.1"/>
    <property type="molecule type" value="Genomic_DNA"/>
</dbReference>
<protein>
    <recommendedName>
        <fullName evidence="3">Thioredoxin-like fold domain-containing protein</fullName>
    </recommendedName>
</protein>
<evidence type="ECO:0000313" key="5">
    <source>
        <dbReference type="Proteomes" id="UP000693892"/>
    </source>
</evidence>
<dbReference type="Pfam" id="PF13462">
    <property type="entry name" value="Thioredoxin_4"/>
    <property type="match status" value="1"/>
</dbReference>
<evidence type="ECO:0000259" key="3">
    <source>
        <dbReference type="Pfam" id="PF13462"/>
    </source>
</evidence>
<keyword evidence="2" id="KW-0812">Transmembrane</keyword>